<keyword evidence="2 7" id="KW-0645">Protease</keyword>
<reference evidence="7 8" key="1">
    <citation type="submission" date="2024-01" db="EMBL/GenBank/DDBJ databases">
        <title>The complete chloroplast genome sequence of Lithospermum erythrorhizon: insights into the phylogenetic relationship among Boraginaceae species and the maternal lineages of purple gromwells.</title>
        <authorList>
            <person name="Okada T."/>
            <person name="Watanabe K."/>
        </authorList>
    </citation>
    <scope>NUCLEOTIDE SEQUENCE [LARGE SCALE GENOMIC DNA]</scope>
</reference>
<name>A0AAV3Q5H9_LITER</name>
<accession>A0AAV3Q5H9</accession>
<comment type="similarity">
    <text evidence="1">Belongs to the peptidase C48 family.</text>
</comment>
<dbReference type="GO" id="GO:0016926">
    <property type="term" value="P:protein desumoylation"/>
    <property type="evidence" value="ECO:0007669"/>
    <property type="project" value="TreeGrafter"/>
</dbReference>
<dbReference type="EMBL" id="BAABME010003428">
    <property type="protein sequence ID" value="GAA0158760.1"/>
    <property type="molecule type" value="Genomic_DNA"/>
</dbReference>
<evidence type="ECO:0000259" key="6">
    <source>
        <dbReference type="PROSITE" id="PS50600"/>
    </source>
</evidence>
<evidence type="ECO:0000256" key="4">
    <source>
        <dbReference type="ARBA" id="ARBA00022801"/>
    </source>
</evidence>
<dbReference type="AlphaFoldDB" id="A0AAV3Q5H9"/>
<dbReference type="FunFam" id="3.40.395.10:FF:000005">
    <property type="entry name" value="Ubiquitin-like-specific protease ESD4"/>
    <property type="match status" value="1"/>
</dbReference>
<keyword evidence="4" id="KW-0378">Hydrolase</keyword>
<dbReference type="PROSITE" id="PS50600">
    <property type="entry name" value="ULP_PROTEASE"/>
    <property type="match status" value="1"/>
</dbReference>
<organism evidence="7 8">
    <name type="scientific">Lithospermum erythrorhizon</name>
    <name type="common">Purple gromwell</name>
    <name type="synonym">Lithospermum officinale var. erythrorhizon</name>
    <dbReference type="NCBI Taxonomy" id="34254"/>
    <lineage>
        <taxon>Eukaryota</taxon>
        <taxon>Viridiplantae</taxon>
        <taxon>Streptophyta</taxon>
        <taxon>Embryophyta</taxon>
        <taxon>Tracheophyta</taxon>
        <taxon>Spermatophyta</taxon>
        <taxon>Magnoliopsida</taxon>
        <taxon>eudicotyledons</taxon>
        <taxon>Gunneridae</taxon>
        <taxon>Pentapetalae</taxon>
        <taxon>asterids</taxon>
        <taxon>lamiids</taxon>
        <taxon>Boraginales</taxon>
        <taxon>Boraginaceae</taxon>
        <taxon>Boraginoideae</taxon>
        <taxon>Lithospermeae</taxon>
        <taxon>Lithospermum</taxon>
    </lineage>
</organism>
<keyword evidence="3" id="KW-0833">Ubl conjugation pathway</keyword>
<sequence length="499" mass="57804">MGGLTSNRKRVEDPFCCSPSLDLLNFGHRSKKLKVSEVGDSNRAARVALRSSVYRSCLYPEVKELPRVVHAPTKNNRFALRKRSLIDKMGNFSSSLVGLRSKYAKASRESLETFRNDDVRKGEDVTVFDDEVRMENENVTEESSIEEMEVERDIGKENRVCDHWRNLGLGVVDKLIGRKRGQTVSSSVMNMEDLGLKALSLSMESDKRGKPLHEQLLHSARKREPKLQDLSYQILLKEKMLHQHQLLRPQKKVEAVKEDEVKEAFVPLSDEDVSEVKRAFAISNRREILVSHEKSNIDITGETLQCLRPGAWLNDEVINLYLELLKERENRGPDKFLKCHFLNTFFYKKLIGGKGGYNFQAVRRWTTQRKLGYTLSDCDKIFVPIHQEIHWCLAVINKKDQKFQYLDSLGGRDYNVMKVLAMYYADEVKDKTGKNIDVGSWEREFLEDLPVQENGYDCGVFMIKYADFYSRGVGLRFNQEHMPYFRQRTAKEILRLKAE</sequence>
<dbReference type="PANTHER" id="PTHR12606">
    <property type="entry name" value="SENTRIN/SUMO-SPECIFIC PROTEASE"/>
    <property type="match status" value="1"/>
</dbReference>
<comment type="caution">
    <text evidence="7">The sequence shown here is derived from an EMBL/GenBank/DDBJ whole genome shotgun (WGS) entry which is preliminary data.</text>
</comment>
<dbReference type="InterPro" id="IPR003653">
    <property type="entry name" value="Peptidase_C48_C"/>
</dbReference>
<dbReference type="GO" id="GO:0016929">
    <property type="term" value="F:deSUMOylase activity"/>
    <property type="evidence" value="ECO:0007669"/>
    <property type="project" value="TreeGrafter"/>
</dbReference>
<dbReference type="Proteomes" id="UP001454036">
    <property type="component" value="Unassembled WGS sequence"/>
</dbReference>
<dbReference type="Pfam" id="PF02902">
    <property type="entry name" value="Peptidase_C48"/>
    <property type="match status" value="1"/>
</dbReference>
<proteinExistence type="inferred from homology"/>
<dbReference type="GO" id="GO:0006508">
    <property type="term" value="P:proteolysis"/>
    <property type="evidence" value="ECO:0007669"/>
    <property type="project" value="UniProtKB-KW"/>
</dbReference>
<evidence type="ECO:0000256" key="3">
    <source>
        <dbReference type="ARBA" id="ARBA00022786"/>
    </source>
</evidence>
<feature type="domain" description="Ubiquitin-like protease family profile" evidence="6">
    <location>
        <begin position="297"/>
        <end position="469"/>
    </location>
</feature>
<keyword evidence="8" id="KW-1185">Reference proteome</keyword>
<dbReference type="SUPFAM" id="SSF54001">
    <property type="entry name" value="Cysteine proteinases"/>
    <property type="match status" value="1"/>
</dbReference>
<protein>
    <submittedName>
        <fullName evidence="7">Protease</fullName>
    </submittedName>
</protein>
<evidence type="ECO:0000256" key="1">
    <source>
        <dbReference type="ARBA" id="ARBA00005234"/>
    </source>
</evidence>
<dbReference type="PANTHER" id="PTHR12606:SF1">
    <property type="entry name" value="UBIQUITIN-LIKE-SPECIFIC PROTEASE 1A"/>
    <property type="match status" value="1"/>
</dbReference>
<keyword evidence="5" id="KW-0788">Thiol protease</keyword>
<evidence type="ECO:0000256" key="5">
    <source>
        <dbReference type="ARBA" id="ARBA00022807"/>
    </source>
</evidence>
<dbReference type="InterPro" id="IPR038765">
    <property type="entry name" value="Papain-like_cys_pep_sf"/>
</dbReference>
<evidence type="ECO:0000313" key="7">
    <source>
        <dbReference type="EMBL" id="GAA0158760.1"/>
    </source>
</evidence>
<dbReference type="Gene3D" id="3.40.395.10">
    <property type="entry name" value="Adenoviral Proteinase, Chain A"/>
    <property type="match status" value="1"/>
</dbReference>
<dbReference type="GO" id="GO:0005634">
    <property type="term" value="C:nucleus"/>
    <property type="evidence" value="ECO:0007669"/>
    <property type="project" value="TreeGrafter"/>
</dbReference>
<evidence type="ECO:0000256" key="2">
    <source>
        <dbReference type="ARBA" id="ARBA00022670"/>
    </source>
</evidence>
<evidence type="ECO:0000313" key="8">
    <source>
        <dbReference type="Proteomes" id="UP001454036"/>
    </source>
</evidence>
<gene>
    <name evidence="7" type="ORF">LIER_15705</name>
</gene>